<dbReference type="AlphaFoldDB" id="A0A540MEJ7"/>
<evidence type="ECO:0000313" key="12">
    <source>
        <dbReference type="Proteomes" id="UP000315295"/>
    </source>
</evidence>
<dbReference type="InterPro" id="IPR002415">
    <property type="entry name" value="H/ACA_rnp_Nhp2-like"/>
</dbReference>
<evidence type="ECO:0000256" key="2">
    <source>
        <dbReference type="ARBA" id="ARBA00007337"/>
    </source>
</evidence>
<dbReference type="CDD" id="cd21104">
    <property type="entry name" value="SNU13"/>
    <property type="match status" value="1"/>
</dbReference>
<evidence type="ECO:0000256" key="4">
    <source>
        <dbReference type="ARBA" id="ARBA00022728"/>
    </source>
</evidence>
<sequence>MDLKMDRSKIKKGLAQCSIRGRQTQVHYARYKRRRPRKLLYKYPGSRRQTLSFLNPNLVRNKTLASLLPRNIDDTEWYPLTGEAVNPKAYPLADAQLTITILDLVQQAANYKQLKKGANEATKTLNRGISEFIVMAADTEPLEILLHLPLLAEDKNVPYVFVPSKQALGRACGVTRPVIAASVTTNEGSQLKSQIQQLKDAIEKLLI</sequence>
<keyword evidence="4" id="KW-0747">Spliceosome</keyword>
<dbReference type="InterPro" id="IPR018492">
    <property type="entry name" value="Ribosomal_eL8/Nhp2"/>
</dbReference>
<evidence type="ECO:0000256" key="1">
    <source>
        <dbReference type="ARBA" id="ARBA00004604"/>
    </source>
</evidence>
<dbReference type="GO" id="GO:0042254">
    <property type="term" value="P:ribosome biogenesis"/>
    <property type="evidence" value="ECO:0007669"/>
    <property type="project" value="InterPro"/>
</dbReference>
<accession>A0A540MEJ7</accession>
<dbReference type="PROSITE" id="PS01082">
    <property type="entry name" value="RIBOSOMAL_L7AE"/>
    <property type="match status" value="1"/>
</dbReference>
<comment type="function">
    <text evidence="9">Common component of the spliceosome and rRNA processing machinery.</text>
</comment>
<dbReference type="SUPFAM" id="SSF55315">
    <property type="entry name" value="L30e-like"/>
    <property type="match status" value="1"/>
</dbReference>
<evidence type="ECO:0000256" key="9">
    <source>
        <dbReference type="RuleBase" id="RU366039"/>
    </source>
</evidence>
<keyword evidence="3" id="KW-0507">mRNA processing</keyword>
<proteinExistence type="inferred from homology"/>
<dbReference type="GO" id="GO:0003723">
    <property type="term" value="F:RNA binding"/>
    <property type="evidence" value="ECO:0007669"/>
    <property type="project" value="UniProtKB-UniRule"/>
</dbReference>
<evidence type="ECO:0000313" key="11">
    <source>
        <dbReference type="EMBL" id="TQD97170.1"/>
    </source>
</evidence>
<keyword evidence="12" id="KW-1185">Reference proteome</keyword>
<comment type="subcellular location">
    <subcellularLocation>
        <location evidence="1 9">Nucleus</location>
        <location evidence="1 9">Nucleolus</location>
    </subcellularLocation>
</comment>
<dbReference type="PRINTS" id="PR00883">
    <property type="entry name" value="NUCLEARHMG"/>
</dbReference>
<gene>
    <name evidence="11" type="ORF">C1H46_017259</name>
</gene>
<name>A0A540MEJ7_MALBA</name>
<dbReference type="InterPro" id="IPR050257">
    <property type="entry name" value="eL8/uL1-like"/>
</dbReference>
<evidence type="ECO:0000259" key="10">
    <source>
        <dbReference type="Pfam" id="PF01248"/>
    </source>
</evidence>
<keyword evidence="6" id="KW-0508">mRNA splicing</keyword>
<dbReference type="PRINTS" id="PR00881">
    <property type="entry name" value="L7ARS6FAMILY"/>
</dbReference>
<keyword evidence="5 9" id="KW-0694">RNA-binding</keyword>
<keyword evidence="8 9" id="KW-0687">Ribonucleoprotein</keyword>
<dbReference type="Pfam" id="PF01248">
    <property type="entry name" value="Ribosomal_L7Ae"/>
    <property type="match status" value="1"/>
</dbReference>
<feature type="domain" description="Ribosomal protein eL8/eL30/eS12/Gadd45" evidence="10">
    <location>
        <begin position="102"/>
        <end position="190"/>
    </location>
</feature>
<dbReference type="GO" id="GO:0005730">
    <property type="term" value="C:nucleolus"/>
    <property type="evidence" value="ECO:0007669"/>
    <property type="project" value="UniProtKB-SubCell"/>
</dbReference>
<evidence type="ECO:0000256" key="6">
    <source>
        <dbReference type="ARBA" id="ARBA00023187"/>
    </source>
</evidence>
<comment type="caution">
    <text evidence="11">The sequence shown here is derived from an EMBL/GenBank/DDBJ whole genome shotgun (WGS) entry which is preliminary data.</text>
</comment>
<evidence type="ECO:0000256" key="8">
    <source>
        <dbReference type="ARBA" id="ARBA00023274"/>
    </source>
</evidence>
<dbReference type="InterPro" id="IPR004038">
    <property type="entry name" value="Ribosomal_eL8/eL30/eS12/Gad45"/>
</dbReference>
<dbReference type="EMBL" id="VIEB01000278">
    <property type="protein sequence ID" value="TQD97170.1"/>
    <property type="molecule type" value="Genomic_DNA"/>
</dbReference>
<dbReference type="Gene3D" id="3.30.1330.30">
    <property type="match status" value="1"/>
</dbReference>
<comment type="similarity">
    <text evidence="2 9">Belongs to the eukaryotic ribosomal protein eL8 family.</text>
</comment>
<organism evidence="11 12">
    <name type="scientific">Malus baccata</name>
    <name type="common">Siberian crab apple</name>
    <name type="synonym">Pyrus baccata</name>
    <dbReference type="NCBI Taxonomy" id="106549"/>
    <lineage>
        <taxon>Eukaryota</taxon>
        <taxon>Viridiplantae</taxon>
        <taxon>Streptophyta</taxon>
        <taxon>Embryophyta</taxon>
        <taxon>Tracheophyta</taxon>
        <taxon>Spermatophyta</taxon>
        <taxon>Magnoliopsida</taxon>
        <taxon>eudicotyledons</taxon>
        <taxon>Gunneridae</taxon>
        <taxon>Pentapetalae</taxon>
        <taxon>rosids</taxon>
        <taxon>fabids</taxon>
        <taxon>Rosales</taxon>
        <taxon>Rosaceae</taxon>
        <taxon>Amygdaloideae</taxon>
        <taxon>Maleae</taxon>
        <taxon>Malus</taxon>
    </lineage>
</organism>
<reference evidence="11 12" key="1">
    <citation type="journal article" date="2019" name="G3 (Bethesda)">
        <title>Sequencing of a Wild Apple (Malus baccata) Genome Unravels the Differences Between Cultivated and Wild Apple Species Regarding Disease Resistance and Cold Tolerance.</title>
        <authorList>
            <person name="Chen X."/>
        </authorList>
    </citation>
    <scope>NUCLEOTIDE SEQUENCE [LARGE SCALE GENOMIC DNA]</scope>
    <source>
        <strain evidence="12">cv. Shandingzi</strain>
        <tissue evidence="11">Leaves</tissue>
    </source>
</reference>
<dbReference type="PANTHER" id="PTHR23105">
    <property type="entry name" value="RIBOSOMAL PROTEIN L7AE FAMILY MEMBER"/>
    <property type="match status" value="1"/>
</dbReference>
<dbReference type="FunFam" id="3.30.1330.30:FF:000002">
    <property type="entry name" value="NHP2-like protein 1 homolog"/>
    <property type="match status" value="1"/>
</dbReference>
<evidence type="ECO:0000256" key="7">
    <source>
        <dbReference type="ARBA" id="ARBA00023242"/>
    </source>
</evidence>
<dbReference type="STRING" id="106549.A0A540MEJ7"/>
<keyword evidence="7 9" id="KW-0539">Nucleus</keyword>
<dbReference type="GO" id="GO:0000398">
    <property type="term" value="P:mRNA splicing, via spliceosome"/>
    <property type="evidence" value="ECO:0007669"/>
    <property type="project" value="UniProtKB-UniRule"/>
</dbReference>
<protein>
    <recommendedName>
        <fullName evidence="10">Ribosomal protein eL8/eL30/eS12/Gadd45 domain-containing protein</fullName>
    </recommendedName>
</protein>
<evidence type="ECO:0000256" key="5">
    <source>
        <dbReference type="ARBA" id="ARBA00022884"/>
    </source>
</evidence>
<dbReference type="InterPro" id="IPR029064">
    <property type="entry name" value="Ribosomal_eL30-like_sf"/>
</dbReference>
<dbReference type="GO" id="GO:0005681">
    <property type="term" value="C:spliceosomal complex"/>
    <property type="evidence" value="ECO:0007669"/>
    <property type="project" value="UniProtKB-KW"/>
</dbReference>
<evidence type="ECO:0000256" key="3">
    <source>
        <dbReference type="ARBA" id="ARBA00022664"/>
    </source>
</evidence>
<dbReference type="Proteomes" id="UP000315295">
    <property type="component" value="Unassembled WGS sequence"/>
</dbReference>
<dbReference type="InterPro" id="IPR004037">
    <property type="entry name" value="Ribosomal_eL8-like_CS"/>
</dbReference>